<dbReference type="RefSeq" id="YP_009999795.1">
    <property type="nucleotide sequence ID" value="NC_053009.1"/>
</dbReference>
<dbReference type="GeneID" id="62682429"/>
<dbReference type="EMBL" id="MT675124">
    <property type="protein sequence ID" value="QMV29910.1"/>
    <property type="molecule type" value="Genomic_DNA"/>
</dbReference>
<evidence type="ECO:0000313" key="2">
    <source>
        <dbReference type="EMBL" id="QMV29910.1"/>
    </source>
</evidence>
<proteinExistence type="predicted"/>
<dbReference type="Proteomes" id="UP000515430">
    <property type="component" value="Segment"/>
</dbReference>
<evidence type="ECO:0000256" key="1">
    <source>
        <dbReference type="SAM" id="MobiDB-lite"/>
    </source>
</evidence>
<evidence type="ECO:0000313" key="3">
    <source>
        <dbReference type="Proteomes" id="UP000515430"/>
    </source>
</evidence>
<organism evidence="2 3">
    <name type="scientific">Providencia phage vB_PreS-PibeRecoleta</name>
    <dbReference type="NCBI Taxonomy" id="2761109"/>
    <lineage>
        <taxon>Viruses</taxon>
        <taxon>Duplodnaviria</taxon>
        <taxon>Heunggongvirae</taxon>
        <taxon>Uroviricota</taxon>
        <taxon>Caudoviricetes</taxon>
        <taxon>Casjensviridae</taxon>
        <taxon>Redjacvirus</taxon>
        <taxon>Redjacvirus piberecoleta</taxon>
    </lineage>
</organism>
<evidence type="ECO:0008006" key="4">
    <source>
        <dbReference type="Google" id="ProtNLM"/>
    </source>
</evidence>
<reference evidence="3" key="1">
    <citation type="submission" date="2020-06" db="EMBL/GenBank/DDBJ databases">
        <title>Complete genome sequences of Providencia rettgeri bacteriophages PibeRecoleta, Stilesk and PatoteraRojo.</title>
        <authorList>
            <person name="Batinovic S."/>
            <person name="Chan H.T."/>
            <person name="Stiles J."/>
            <person name="Petrovski S."/>
        </authorList>
    </citation>
    <scope>NUCLEOTIDE SEQUENCE [LARGE SCALE GENOMIC DNA]</scope>
</reference>
<feature type="region of interest" description="Disordered" evidence="1">
    <location>
        <begin position="29"/>
        <end position="60"/>
    </location>
</feature>
<keyword evidence="3" id="KW-1185">Reference proteome</keyword>
<protein>
    <recommendedName>
        <fullName evidence="4">RecT protein</fullName>
    </recommendedName>
</protein>
<name>A0A7G5B0T7_9CAUD</name>
<dbReference type="KEGG" id="vg:62682429"/>
<accession>A0A7G5B0T7</accession>
<feature type="compositionally biased region" description="Basic and acidic residues" evidence="1">
    <location>
        <begin position="48"/>
        <end position="60"/>
    </location>
</feature>
<sequence>MSGIFEQLLAAQTKTNELLEAILANGGSVSAGAKTETKETTTGKTSKAKKEDAPAKPKHTKDEVVAAVVAVKDAFGAPEAKKITASFKLKKVAEAKEDQFDAIVEMCNAKLAEKENDEGDDDDDI</sequence>